<gene>
    <name evidence="9" type="ORF">MP11Mi_13500</name>
</gene>
<dbReference type="GO" id="GO:0005886">
    <property type="term" value="C:plasma membrane"/>
    <property type="evidence" value="ECO:0007669"/>
    <property type="project" value="UniProtKB-SubCell"/>
</dbReference>
<dbReference type="EMBL" id="CP128986">
    <property type="protein sequence ID" value="WOC12265.1"/>
    <property type="molecule type" value="Genomic_DNA"/>
</dbReference>
<reference evidence="9" key="1">
    <citation type="submission" date="2023-06" db="EMBL/GenBank/DDBJ databases">
        <title>Gordonia sp. nov. and Pseudochrobactrum sp. nov., two species isolated from the burying beetle Nicrophorus vespilloides.</title>
        <authorList>
            <person name="Poehlein A."/>
            <person name="Guzman J."/>
            <person name="Daniel R."/>
            <person name="Vilcinskas A."/>
        </authorList>
    </citation>
    <scope>NUCLEOTIDE SEQUENCE</scope>
    <source>
        <strain evidence="9">MP11Mi</strain>
    </source>
</reference>
<feature type="region of interest" description="Disordered" evidence="6">
    <location>
        <begin position="94"/>
        <end position="120"/>
    </location>
</feature>
<dbReference type="RefSeq" id="WP_420041512.1">
    <property type="nucleotide sequence ID" value="NZ_CP128986.1"/>
</dbReference>
<keyword evidence="4 7" id="KW-1133">Transmembrane helix</keyword>
<evidence type="ECO:0000256" key="4">
    <source>
        <dbReference type="ARBA" id="ARBA00022989"/>
    </source>
</evidence>
<organism evidence="9">
    <name type="scientific">Gordonia sp. MP11Mi</name>
    <dbReference type="NCBI Taxonomy" id="3022769"/>
    <lineage>
        <taxon>Bacteria</taxon>
        <taxon>Bacillati</taxon>
        <taxon>Actinomycetota</taxon>
        <taxon>Actinomycetes</taxon>
        <taxon>Mycobacteriales</taxon>
        <taxon>Gordoniaceae</taxon>
        <taxon>Gordonia</taxon>
    </lineage>
</organism>
<evidence type="ECO:0000259" key="8">
    <source>
        <dbReference type="Pfam" id="PF13396"/>
    </source>
</evidence>
<feature type="domain" description="Cardiolipin synthase N-terminal" evidence="8">
    <location>
        <begin position="10"/>
        <end position="55"/>
    </location>
</feature>
<dbReference type="Pfam" id="PF13396">
    <property type="entry name" value="PLDc_N"/>
    <property type="match status" value="1"/>
</dbReference>
<evidence type="ECO:0000256" key="5">
    <source>
        <dbReference type="ARBA" id="ARBA00023136"/>
    </source>
</evidence>
<proteinExistence type="predicted"/>
<keyword evidence="5 7" id="KW-0472">Membrane</keyword>
<accession>A0AA97GV03</accession>
<evidence type="ECO:0000256" key="6">
    <source>
        <dbReference type="SAM" id="MobiDB-lite"/>
    </source>
</evidence>
<evidence type="ECO:0000256" key="3">
    <source>
        <dbReference type="ARBA" id="ARBA00022692"/>
    </source>
</evidence>
<protein>
    <recommendedName>
        <fullName evidence="8">Cardiolipin synthase N-terminal domain-containing protein</fullName>
    </recommendedName>
</protein>
<sequence>MPYFGLIVLVVWVAALIDVIVAEEYRVRHLPKVVWLLIVILLPLVGSIIWFLVGRPEGAAAPPPTRTTGFPEYERPEYKAAIAAREDAEFRRQVRERAEEQRRRAQEKNRSAGNDESEGD</sequence>
<keyword evidence="3 7" id="KW-0812">Transmembrane</keyword>
<name>A0AA97GV03_9ACTN</name>
<dbReference type="AlphaFoldDB" id="A0AA97GV03"/>
<evidence type="ECO:0000313" key="9">
    <source>
        <dbReference type="EMBL" id="WOC12265.1"/>
    </source>
</evidence>
<feature type="compositionally biased region" description="Basic and acidic residues" evidence="6">
    <location>
        <begin position="94"/>
        <end position="110"/>
    </location>
</feature>
<comment type="subcellular location">
    <subcellularLocation>
        <location evidence="1">Cell membrane</location>
        <topology evidence="1">Multi-pass membrane protein</topology>
    </subcellularLocation>
</comment>
<evidence type="ECO:0000256" key="1">
    <source>
        <dbReference type="ARBA" id="ARBA00004651"/>
    </source>
</evidence>
<evidence type="ECO:0000256" key="2">
    <source>
        <dbReference type="ARBA" id="ARBA00022475"/>
    </source>
</evidence>
<dbReference type="InterPro" id="IPR027379">
    <property type="entry name" value="CLS_N"/>
</dbReference>
<feature type="transmembrane region" description="Helical" evidence="7">
    <location>
        <begin position="32"/>
        <end position="53"/>
    </location>
</feature>
<keyword evidence="2" id="KW-1003">Cell membrane</keyword>
<evidence type="ECO:0000256" key="7">
    <source>
        <dbReference type="SAM" id="Phobius"/>
    </source>
</evidence>